<evidence type="ECO:0000256" key="5">
    <source>
        <dbReference type="ARBA" id="ARBA00022692"/>
    </source>
</evidence>
<comment type="similarity">
    <text evidence="8">Belongs to the TsuA/YedE (TC 9.B.102) family.</text>
</comment>
<keyword evidence="11" id="KW-1185">Reference proteome</keyword>
<name>A0ABM7X2N0_9BACT</name>
<feature type="transmembrane region" description="Helical" evidence="9">
    <location>
        <begin position="154"/>
        <end position="174"/>
    </location>
</feature>
<evidence type="ECO:0000313" key="10">
    <source>
        <dbReference type="EMBL" id="BDG06041.1"/>
    </source>
</evidence>
<evidence type="ECO:0000256" key="2">
    <source>
        <dbReference type="ARBA" id="ARBA00022448"/>
    </source>
</evidence>
<keyword evidence="2" id="KW-0813">Transport</keyword>
<proteinExistence type="inferred from homology"/>
<dbReference type="PANTHER" id="PTHR30574">
    <property type="entry name" value="INNER MEMBRANE PROTEIN YEDE"/>
    <property type="match status" value="1"/>
</dbReference>
<evidence type="ECO:0000256" key="4">
    <source>
        <dbReference type="ARBA" id="ARBA00022519"/>
    </source>
</evidence>
<accession>A0ABM7X2N0</accession>
<dbReference type="EMBL" id="AP025591">
    <property type="protein sequence ID" value="BDG06041.1"/>
    <property type="molecule type" value="Genomic_DNA"/>
</dbReference>
<keyword evidence="5 9" id="KW-0812">Transmembrane</keyword>
<gene>
    <name evidence="10" type="ORF">AMOR_50370</name>
</gene>
<protein>
    <recommendedName>
        <fullName evidence="12">Sulphur transport domain-containing protein</fullName>
    </recommendedName>
</protein>
<dbReference type="PANTHER" id="PTHR30574:SF1">
    <property type="entry name" value="SULPHUR TRANSPORT DOMAIN-CONTAINING PROTEIN"/>
    <property type="match status" value="1"/>
</dbReference>
<evidence type="ECO:0000256" key="6">
    <source>
        <dbReference type="ARBA" id="ARBA00022989"/>
    </source>
</evidence>
<feature type="transmembrane region" description="Helical" evidence="9">
    <location>
        <begin position="83"/>
        <end position="102"/>
    </location>
</feature>
<keyword evidence="4" id="KW-0997">Cell inner membrane</keyword>
<organism evidence="10 11">
    <name type="scientific">Anaeromyxobacter oryzae</name>
    <dbReference type="NCBI Taxonomy" id="2918170"/>
    <lineage>
        <taxon>Bacteria</taxon>
        <taxon>Pseudomonadati</taxon>
        <taxon>Myxococcota</taxon>
        <taxon>Myxococcia</taxon>
        <taxon>Myxococcales</taxon>
        <taxon>Cystobacterineae</taxon>
        <taxon>Anaeromyxobacteraceae</taxon>
        <taxon>Anaeromyxobacter</taxon>
    </lineage>
</organism>
<feature type="transmembrane region" description="Helical" evidence="9">
    <location>
        <begin position="114"/>
        <end position="134"/>
    </location>
</feature>
<keyword evidence="3" id="KW-1003">Cell membrane</keyword>
<keyword evidence="6 9" id="KW-1133">Transmembrane helix</keyword>
<dbReference type="InterPro" id="IPR007272">
    <property type="entry name" value="Sulf_transp_TsuA/YedE"/>
</dbReference>
<evidence type="ECO:0000256" key="7">
    <source>
        <dbReference type="ARBA" id="ARBA00023136"/>
    </source>
</evidence>
<comment type="subcellular location">
    <subcellularLocation>
        <location evidence="1">Cell inner membrane</location>
        <topology evidence="1">Multi-pass membrane protein</topology>
    </subcellularLocation>
</comment>
<sequence length="179" mass="18331">MDGPVTERPARDPAKFWNPYLAGAALGLVLLSAYVVMGKGLGASGASFRLGVAAVQAVAPGHVARAPGLRGVAEHGAPLDDWLVFEVLGVALGGLVASYTSGRLSREILRGPRISGAARLGLAVLGGGLMGFAAKLARGCTSGQALSGGALLSAGSWAFMFSVFAGGYAFAWFVRREWR</sequence>
<evidence type="ECO:0000256" key="8">
    <source>
        <dbReference type="ARBA" id="ARBA00035655"/>
    </source>
</evidence>
<evidence type="ECO:0000256" key="9">
    <source>
        <dbReference type="SAM" id="Phobius"/>
    </source>
</evidence>
<dbReference type="RefSeq" id="WP_248355313.1">
    <property type="nucleotide sequence ID" value="NZ_AP025591.1"/>
</dbReference>
<evidence type="ECO:0000313" key="11">
    <source>
        <dbReference type="Proteomes" id="UP001162891"/>
    </source>
</evidence>
<dbReference type="Proteomes" id="UP001162891">
    <property type="component" value="Chromosome"/>
</dbReference>
<dbReference type="Pfam" id="PF04143">
    <property type="entry name" value="Sulf_transp"/>
    <property type="match status" value="1"/>
</dbReference>
<evidence type="ECO:0000256" key="3">
    <source>
        <dbReference type="ARBA" id="ARBA00022475"/>
    </source>
</evidence>
<feature type="transmembrane region" description="Helical" evidence="9">
    <location>
        <begin position="20"/>
        <end position="37"/>
    </location>
</feature>
<keyword evidence="7 9" id="KW-0472">Membrane</keyword>
<reference evidence="11" key="1">
    <citation type="journal article" date="2022" name="Int. J. Syst. Evol. Microbiol.">
        <title>Anaeromyxobacter oryzae sp. nov., Anaeromyxobacter diazotrophicus sp. nov. and Anaeromyxobacter paludicola sp. nov., isolated from paddy soils.</title>
        <authorList>
            <person name="Itoh H."/>
            <person name="Xu Z."/>
            <person name="Mise K."/>
            <person name="Masuda Y."/>
            <person name="Ushijima N."/>
            <person name="Hayakawa C."/>
            <person name="Shiratori Y."/>
            <person name="Senoo K."/>
        </authorList>
    </citation>
    <scope>NUCLEOTIDE SEQUENCE [LARGE SCALE GENOMIC DNA]</scope>
    <source>
        <strain evidence="11">Red232</strain>
    </source>
</reference>
<evidence type="ECO:0000256" key="1">
    <source>
        <dbReference type="ARBA" id="ARBA00004429"/>
    </source>
</evidence>
<evidence type="ECO:0008006" key="12">
    <source>
        <dbReference type="Google" id="ProtNLM"/>
    </source>
</evidence>